<dbReference type="Proteomes" id="UP001044222">
    <property type="component" value="Chromosome 13"/>
</dbReference>
<dbReference type="AlphaFoldDB" id="A0A9D3RP06"/>
<proteinExistence type="predicted"/>
<accession>A0A9D3RP06</accession>
<sequence>MNVSSVWRGKRAGAAEERNGETRVRAAAYLCTRKREERTAEDQTKRGIAPPHPLSHHTVPPHPLSHRTVPPHPLSHRTVPPHPLSHRIVPPHPLSRRTVPPHP</sequence>
<evidence type="ECO:0000313" key="3">
    <source>
        <dbReference type="Proteomes" id="UP001044222"/>
    </source>
</evidence>
<organism evidence="2 3">
    <name type="scientific">Anguilla anguilla</name>
    <name type="common">European freshwater eel</name>
    <name type="synonym">Muraena anguilla</name>
    <dbReference type="NCBI Taxonomy" id="7936"/>
    <lineage>
        <taxon>Eukaryota</taxon>
        <taxon>Metazoa</taxon>
        <taxon>Chordata</taxon>
        <taxon>Craniata</taxon>
        <taxon>Vertebrata</taxon>
        <taxon>Euteleostomi</taxon>
        <taxon>Actinopterygii</taxon>
        <taxon>Neopterygii</taxon>
        <taxon>Teleostei</taxon>
        <taxon>Anguilliformes</taxon>
        <taxon>Anguillidae</taxon>
        <taxon>Anguilla</taxon>
    </lineage>
</organism>
<feature type="region of interest" description="Disordered" evidence="1">
    <location>
        <begin position="34"/>
        <end position="103"/>
    </location>
</feature>
<feature type="compositionally biased region" description="Basic and acidic residues" evidence="1">
    <location>
        <begin position="34"/>
        <end position="45"/>
    </location>
</feature>
<name>A0A9D3RP06_ANGAN</name>
<comment type="caution">
    <text evidence="2">The sequence shown here is derived from an EMBL/GenBank/DDBJ whole genome shotgun (WGS) entry which is preliminary data.</text>
</comment>
<reference evidence="2" key="1">
    <citation type="submission" date="2021-01" db="EMBL/GenBank/DDBJ databases">
        <title>A chromosome-scale assembly of European eel, Anguilla anguilla.</title>
        <authorList>
            <person name="Henkel C."/>
            <person name="Jong-Raadsen S.A."/>
            <person name="Dufour S."/>
            <person name="Weltzien F.-A."/>
            <person name="Palstra A.P."/>
            <person name="Pelster B."/>
            <person name="Spaink H.P."/>
            <person name="Van Den Thillart G.E."/>
            <person name="Jansen H."/>
            <person name="Zahm M."/>
            <person name="Klopp C."/>
            <person name="Cedric C."/>
            <person name="Louis A."/>
            <person name="Berthelot C."/>
            <person name="Parey E."/>
            <person name="Roest Crollius H."/>
            <person name="Montfort J."/>
            <person name="Robinson-Rechavi M."/>
            <person name="Bucao C."/>
            <person name="Bouchez O."/>
            <person name="Gislard M."/>
            <person name="Lluch J."/>
            <person name="Milhes M."/>
            <person name="Lampietro C."/>
            <person name="Lopez Roques C."/>
            <person name="Donnadieu C."/>
            <person name="Braasch I."/>
            <person name="Desvignes T."/>
            <person name="Postlethwait J."/>
            <person name="Bobe J."/>
            <person name="Guiguen Y."/>
            <person name="Dirks R."/>
        </authorList>
    </citation>
    <scope>NUCLEOTIDE SEQUENCE</scope>
    <source>
        <strain evidence="2">Tag_6206</strain>
        <tissue evidence="2">Liver</tissue>
    </source>
</reference>
<protein>
    <submittedName>
        <fullName evidence="2">Uncharacterized protein</fullName>
    </submittedName>
</protein>
<keyword evidence="3" id="KW-1185">Reference proteome</keyword>
<feature type="non-terminal residue" evidence="2">
    <location>
        <position position="103"/>
    </location>
</feature>
<evidence type="ECO:0000256" key="1">
    <source>
        <dbReference type="SAM" id="MobiDB-lite"/>
    </source>
</evidence>
<evidence type="ECO:0000313" key="2">
    <source>
        <dbReference type="EMBL" id="KAG5837176.1"/>
    </source>
</evidence>
<feature type="region of interest" description="Disordered" evidence="1">
    <location>
        <begin position="1"/>
        <end position="21"/>
    </location>
</feature>
<dbReference type="EMBL" id="JAFIRN010000013">
    <property type="protein sequence ID" value="KAG5837176.1"/>
    <property type="molecule type" value="Genomic_DNA"/>
</dbReference>
<gene>
    <name evidence="2" type="ORF">ANANG_G00236520</name>
</gene>